<feature type="compositionally biased region" description="Basic and acidic residues" evidence="5">
    <location>
        <begin position="794"/>
        <end position="823"/>
    </location>
</feature>
<keyword evidence="4" id="KW-0175">Coiled coil</keyword>
<name>A0ABQ8YDM1_9EUKA</name>
<evidence type="ECO:0000256" key="3">
    <source>
        <dbReference type="ARBA" id="ARBA00022490"/>
    </source>
</evidence>
<evidence type="ECO:0000256" key="5">
    <source>
        <dbReference type="SAM" id="MobiDB-lite"/>
    </source>
</evidence>
<feature type="compositionally biased region" description="Low complexity" evidence="5">
    <location>
        <begin position="994"/>
        <end position="1006"/>
    </location>
</feature>
<dbReference type="Pfam" id="PF05670">
    <property type="entry name" value="NFACT-R_1"/>
    <property type="match status" value="1"/>
</dbReference>
<evidence type="ECO:0000259" key="7">
    <source>
        <dbReference type="Pfam" id="PF11923"/>
    </source>
</evidence>
<dbReference type="Pfam" id="PF11923">
    <property type="entry name" value="NFACT-C"/>
    <property type="match status" value="1"/>
</dbReference>
<comment type="subcellular location">
    <subcellularLocation>
        <location evidence="1">Cytoplasm</location>
    </subcellularLocation>
</comment>
<dbReference type="Proteomes" id="UP001150062">
    <property type="component" value="Unassembled WGS sequence"/>
</dbReference>
<feature type="domain" description="NFACT RNA-binding" evidence="6">
    <location>
        <begin position="582"/>
        <end position="692"/>
    </location>
</feature>
<evidence type="ECO:0000313" key="8">
    <source>
        <dbReference type="EMBL" id="KAJ6242685.1"/>
    </source>
</evidence>
<feature type="compositionally biased region" description="Basic and acidic residues" evidence="5">
    <location>
        <begin position="955"/>
        <end position="969"/>
    </location>
</feature>
<feature type="domain" description="NFACT protein C-terminal" evidence="7">
    <location>
        <begin position="1033"/>
        <end position="1096"/>
    </location>
</feature>
<evidence type="ECO:0000259" key="6">
    <source>
        <dbReference type="Pfam" id="PF05670"/>
    </source>
</evidence>
<proteinExistence type="inferred from homology"/>
<feature type="region of interest" description="Disordered" evidence="5">
    <location>
        <begin position="180"/>
        <end position="226"/>
    </location>
</feature>
<dbReference type="EMBL" id="JAOAOG010000173">
    <property type="protein sequence ID" value="KAJ6242685.1"/>
    <property type="molecule type" value="Genomic_DNA"/>
</dbReference>
<feature type="region of interest" description="Disordered" evidence="5">
    <location>
        <begin position="297"/>
        <end position="345"/>
    </location>
</feature>
<feature type="compositionally biased region" description="Basic residues" evidence="5">
    <location>
        <begin position="940"/>
        <end position="954"/>
    </location>
</feature>
<feature type="compositionally biased region" description="Basic residues" evidence="5">
    <location>
        <begin position="298"/>
        <end position="323"/>
    </location>
</feature>
<evidence type="ECO:0000256" key="4">
    <source>
        <dbReference type="ARBA" id="ARBA00023054"/>
    </source>
</evidence>
<dbReference type="InterPro" id="IPR008532">
    <property type="entry name" value="NFACT_RNA-bd"/>
</dbReference>
<feature type="region of interest" description="Disordered" evidence="5">
    <location>
        <begin position="781"/>
        <end position="969"/>
    </location>
</feature>
<dbReference type="InterPro" id="IPR021846">
    <property type="entry name" value="NFACT-C"/>
</dbReference>
<gene>
    <name evidence="8" type="ORF">M0813_02533</name>
</gene>
<reference evidence="8" key="1">
    <citation type="submission" date="2022-08" db="EMBL/GenBank/DDBJ databases">
        <title>Novel sulfate-reducing endosymbionts in the free-living metamonad Anaeramoeba.</title>
        <authorList>
            <person name="Jerlstrom-Hultqvist J."/>
            <person name="Cepicka I."/>
            <person name="Gallot-Lavallee L."/>
            <person name="Salas-Leiva D."/>
            <person name="Curtis B.A."/>
            <person name="Zahonova K."/>
            <person name="Pipaliya S."/>
            <person name="Dacks J."/>
            <person name="Roger A.J."/>
        </authorList>
    </citation>
    <scope>NUCLEOTIDE SEQUENCE</scope>
    <source>
        <strain evidence="8">Schooner1</strain>
    </source>
</reference>
<dbReference type="Gene3D" id="2.30.310.10">
    <property type="entry name" value="ibrinogen binding protein from staphylococcus aureus domain"/>
    <property type="match status" value="1"/>
</dbReference>
<evidence type="ECO:0000256" key="1">
    <source>
        <dbReference type="ARBA" id="ARBA00004496"/>
    </source>
</evidence>
<accession>A0ABQ8YDM1</accession>
<dbReference type="PANTHER" id="PTHR15239:SF6">
    <property type="entry name" value="RIBOSOME QUALITY CONTROL COMPLEX SUBUNIT NEMF"/>
    <property type="match status" value="1"/>
</dbReference>
<comment type="similarity">
    <text evidence="2">Belongs to the NEMF family.</text>
</comment>
<feature type="compositionally biased region" description="Basic residues" evidence="5">
    <location>
        <begin position="897"/>
        <end position="913"/>
    </location>
</feature>
<organism evidence="8 9">
    <name type="scientific">Anaeramoeba flamelloides</name>
    <dbReference type="NCBI Taxonomy" id="1746091"/>
    <lineage>
        <taxon>Eukaryota</taxon>
        <taxon>Metamonada</taxon>
        <taxon>Anaeramoebidae</taxon>
        <taxon>Anaeramoeba</taxon>
    </lineage>
</organism>
<feature type="region of interest" description="Disordered" evidence="5">
    <location>
        <begin position="994"/>
        <end position="1018"/>
    </location>
</feature>
<feature type="compositionally biased region" description="Basic and acidic residues" evidence="5">
    <location>
        <begin position="860"/>
        <end position="884"/>
    </location>
</feature>
<feature type="compositionally biased region" description="Basic and acidic residues" evidence="5">
    <location>
        <begin position="923"/>
        <end position="932"/>
    </location>
</feature>
<feature type="compositionally biased region" description="Basic residues" evidence="5">
    <location>
        <begin position="198"/>
        <end position="222"/>
    </location>
</feature>
<sequence length="1127" mass="132694">MKIKFNTLDLSLITRLTEQKCKGIRLQNCYDVNKRSYVLKFCVPQKKIYILIESGIRVHPTTYLHNGENSLPSSFTVKLRKHLKGRILDSVKQLGVDRVIDFDFENAHLLVELFATGNVILTDHEYKILTLLRTHKYDEHVILAVGQIYPFSKTKTLTSINVEQIRNTLKSAKEYNEDLQKEQNSLNKESQSQERLKQNQRKKKKKRKKKGKQQKKKRRKFQRQPLSMKTVLVRETVLGSTLIEHILWTLGIKPNSTPSQILSDETKLEQLVNEIEKSNKLLVSGFEEDHSGYIIKKILPKKKNTKNKRKQSNKKKQRKRPKNQKMNQKKNQNEKEKKNEEEEKEEKEEYELVAFEPFLPSQFTRKEVKDQYKIEKFETYDQAVDQYFGEIQQKKLLSNREKQEEMISKKLNGIERSQNKQIRNLKNQQKDSLRKAGLIELNIGIVESACTFIKKALENSIQWDELQYELQIAKEQKDPIAKRISKLNLERRKMTLFLRENEDNQGEGLHVEIDLDQSAYSNSRSYYQKSKTIEAKLKRTEEIKKKIVSKTKLSTEDQLDKLGNKKAAIELRKHRNINWFEKFYWFVSSENYLIIAGRDAQENDLIYRKYLETNDIFVHAAIQGAATVVIKNPTKKPVPTLTLQQAGEFSICRSVAWKNNVVTNAWWVYAHQVSKTAQSGQYLNTGSFMIRGKKNMLKPSHLAIGFGFLFKISKEDYLKNHNEERKSQTIIEEEEKKRLKQERIKKEKEFARMKKLNKKETKLEKEIQKYENEIDQEIEEKKYENENNNNNNISEKEKEKESEENKSGEKNKNGINDDEKTEKETEEEENIINTYFGKKKIRKQQRKKYLSKRDRKLLKRGIDIHNPEEMKKVEQQKSENDQKMKQKKIRSREEKRKKMLKKKLIKKVKGSHKKLNEFEETEENIKDEKKALEILGNLMPKKKMDRKEKKKSRKEQKAKERKEQIKKNNEIQKQAIIKILGEQKTTKHSTNVIDENSNNVNINNSNDTKEKEKTKKKKKIEMVMQNDSKNSPLDILSSLTGRPLPKEDTIYVLPVCGPYSSMQNWKYKIRITSGGTKKKSILLKQILNTFNKIKSKTNIESYLIDATPTESHLQCLVSGGKISKVKK</sequence>
<feature type="compositionally biased region" description="Basic and acidic residues" evidence="5">
    <location>
        <begin position="331"/>
        <end position="341"/>
    </location>
</feature>
<feature type="compositionally biased region" description="Basic residues" evidence="5">
    <location>
        <begin position="837"/>
        <end position="859"/>
    </location>
</feature>
<dbReference type="InterPro" id="IPR051608">
    <property type="entry name" value="RQC_Subunit_NEMF"/>
</dbReference>
<dbReference type="PANTHER" id="PTHR15239">
    <property type="entry name" value="NUCLEAR EXPORT MEDIATOR FACTOR NEMF"/>
    <property type="match status" value="1"/>
</dbReference>
<evidence type="ECO:0000256" key="2">
    <source>
        <dbReference type="ARBA" id="ARBA00008318"/>
    </source>
</evidence>
<evidence type="ECO:0000313" key="9">
    <source>
        <dbReference type="Proteomes" id="UP001150062"/>
    </source>
</evidence>
<keyword evidence="3" id="KW-0963">Cytoplasm</keyword>
<comment type="caution">
    <text evidence="8">The sequence shown here is derived from an EMBL/GenBank/DDBJ whole genome shotgun (WGS) entry which is preliminary data.</text>
</comment>
<keyword evidence="9" id="KW-1185">Reference proteome</keyword>
<protein>
    <submittedName>
        <fullName evidence="8">Nuclear export mediator factor nemf</fullName>
    </submittedName>
</protein>